<dbReference type="EMBL" id="CP104311">
    <property type="protein sequence ID" value="WWF00755.1"/>
    <property type="molecule type" value="Genomic_DNA"/>
</dbReference>
<keyword evidence="4" id="KW-1185">Reference proteome</keyword>
<dbReference type="Proteomes" id="UP001359308">
    <property type="component" value="Chromosome"/>
</dbReference>
<protein>
    <submittedName>
        <fullName evidence="3">Uncharacterized protein</fullName>
    </submittedName>
</protein>
<proteinExistence type="predicted"/>
<dbReference type="RefSeq" id="WP_198321704.1">
    <property type="nucleotide sequence ID" value="NZ_CP104311.1"/>
</dbReference>
<evidence type="ECO:0000313" key="4">
    <source>
        <dbReference type="Proteomes" id="UP001359308"/>
    </source>
</evidence>
<organism evidence="3 4">
    <name type="scientific">Methylococcus capsulatus</name>
    <dbReference type="NCBI Taxonomy" id="414"/>
    <lineage>
        <taxon>Bacteria</taxon>
        <taxon>Pseudomonadati</taxon>
        <taxon>Pseudomonadota</taxon>
        <taxon>Gammaproteobacteria</taxon>
        <taxon>Methylococcales</taxon>
        <taxon>Methylococcaceae</taxon>
        <taxon>Methylococcus</taxon>
    </lineage>
</organism>
<gene>
    <name evidence="3" type="ORF">N4J17_04640</name>
    <name evidence="2" type="ORF">N4J17_09695</name>
</gene>
<reference evidence="3 4" key="1">
    <citation type="submission" date="2022-09" db="EMBL/GenBank/DDBJ databases">
        <authorList>
            <person name="Giprobiosintez L."/>
        </authorList>
    </citation>
    <scope>NUCLEOTIDE SEQUENCE [LARGE SCALE GENOMIC DNA]</scope>
    <source>
        <strain evidence="3">VKPM-B-12549</strain>
        <strain evidence="4">VKPM-B-12549 (GBS-15)</strain>
    </source>
</reference>
<sequence length="59" mass="6207">MSLLKGLLLFSVAYGIGWAAASSPRDARPICTSINGDQNISITYAAKTLTIAPQNTPAR</sequence>
<feature type="chain" id="PRO_5045034522" evidence="1">
    <location>
        <begin position="22"/>
        <end position="59"/>
    </location>
</feature>
<name>A0ABZ2F6N6_METCP</name>
<dbReference type="EMBL" id="CP104311">
    <property type="protein sequence ID" value="WWF02909.1"/>
    <property type="molecule type" value="Genomic_DNA"/>
</dbReference>
<keyword evidence="1" id="KW-0732">Signal</keyword>
<feature type="signal peptide" evidence="1">
    <location>
        <begin position="1"/>
        <end position="21"/>
    </location>
</feature>
<evidence type="ECO:0000313" key="3">
    <source>
        <dbReference type="EMBL" id="WWF02909.1"/>
    </source>
</evidence>
<accession>A0ABZ2F6N6</accession>
<evidence type="ECO:0000313" key="2">
    <source>
        <dbReference type="EMBL" id="WWF00755.1"/>
    </source>
</evidence>
<evidence type="ECO:0000256" key="1">
    <source>
        <dbReference type="SAM" id="SignalP"/>
    </source>
</evidence>